<evidence type="ECO:0000256" key="4">
    <source>
        <dbReference type="ARBA" id="ARBA00022475"/>
    </source>
</evidence>
<dbReference type="InterPro" id="IPR051045">
    <property type="entry name" value="TonB-dependent_transducer"/>
</dbReference>
<keyword evidence="5" id="KW-0997">Cell inner membrane</keyword>
<name>A0A1G1KQH0_9BACT</name>
<reference evidence="11 12" key="1">
    <citation type="journal article" date="2016" name="Nat. Commun.">
        <title>Thousands of microbial genomes shed light on interconnected biogeochemical processes in an aquifer system.</title>
        <authorList>
            <person name="Anantharaman K."/>
            <person name="Brown C.T."/>
            <person name="Hug L.A."/>
            <person name="Sharon I."/>
            <person name="Castelle C.J."/>
            <person name="Probst A.J."/>
            <person name="Thomas B.C."/>
            <person name="Singh A."/>
            <person name="Wilkins M.J."/>
            <person name="Karaoz U."/>
            <person name="Brodie E.L."/>
            <person name="Williams K.H."/>
            <person name="Hubbard S.S."/>
            <person name="Banfield J.F."/>
        </authorList>
    </citation>
    <scope>NUCLEOTIDE SEQUENCE [LARGE SCALE GENOMIC DNA]</scope>
</reference>
<dbReference type="PANTHER" id="PTHR33446">
    <property type="entry name" value="PROTEIN TONB-RELATED"/>
    <property type="match status" value="1"/>
</dbReference>
<organism evidence="11 12">
    <name type="scientific">Candidatus Danuiimicrobium aquiferis</name>
    <dbReference type="NCBI Taxonomy" id="1801832"/>
    <lineage>
        <taxon>Bacteria</taxon>
        <taxon>Pseudomonadati</taxon>
        <taxon>Candidatus Omnitrophota</taxon>
        <taxon>Candidatus Danuiimicrobium</taxon>
    </lineage>
</organism>
<dbReference type="Pfam" id="PF03544">
    <property type="entry name" value="TonB_C"/>
    <property type="match status" value="1"/>
</dbReference>
<evidence type="ECO:0000256" key="9">
    <source>
        <dbReference type="ARBA" id="ARBA00023136"/>
    </source>
</evidence>
<evidence type="ECO:0000256" key="8">
    <source>
        <dbReference type="ARBA" id="ARBA00022989"/>
    </source>
</evidence>
<accession>A0A1G1KQH0</accession>
<evidence type="ECO:0000313" key="12">
    <source>
        <dbReference type="Proteomes" id="UP000178187"/>
    </source>
</evidence>
<dbReference type="AlphaFoldDB" id="A0A1G1KQH0"/>
<proteinExistence type="inferred from homology"/>
<evidence type="ECO:0000256" key="1">
    <source>
        <dbReference type="ARBA" id="ARBA00004383"/>
    </source>
</evidence>
<feature type="domain" description="TonB C-terminal" evidence="10">
    <location>
        <begin position="101"/>
        <end position="195"/>
    </location>
</feature>
<evidence type="ECO:0000256" key="3">
    <source>
        <dbReference type="ARBA" id="ARBA00022448"/>
    </source>
</evidence>
<keyword evidence="8" id="KW-1133">Transmembrane helix</keyword>
<evidence type="ECO:0000313" key="11">
    <source>
        <dbReference type="EMBL" id="OGW95167.1"/>
    </source>
</evidence>
<dbReference type="InterPro" id="IPR006260">
    <property type="entry name" value="TonB/TolA_C"/>
</dbReference>
<evidence type="ECO:0000256" key="7">
    <source>
        <dbReference type="ARBA" id="ARBA00022927"/>
    </source>
</evidence>
<comment type="similarity">
    <text evidence="2">Belongs to the TonB family.</text>
</comment>
<evidence type="ECO:0000256" key="6">
    <source>
        <dbReference type="ARBA" id="ARBA00022692"/>
    </source>
</evidence>
<dbReference type="SUPFAM" id="SSF74653">
    <property type="entry name" value="TolA/TonB C-terminal domain"/>
    <property type="match status" value="1"/>
</dbReference>
<keyword evidence="6" id="KW-0812">Transmembrane</keyword>
<dbReference type="GO" id="GO:0015031">
    <property type="term" value="P:protein transport"/>
    <property type="evidence" value="ECO:0007669"/>
    <property type="project" value="UniProtKB-KW"/>
</dbReference>
<dbReference type="PANTHER" id="PTHR33446:SF2">
    <property type="entry name" value="PROTEIN TONB"/>
    <property type="match status" value="1"/>
</dbReference>
<dbReference type="PROSITE" id="PS52015">
    <property type="entry name" value="TONB_CTD"/>
    <property type="match status" value="1"/>
</dbReference>
<keyword evidence="3" id="KW-0813">Transport</keyword>
<comment type="subcellular location">
    <subcellularLocation>
        <location evidence="1">Cell inner membrane</location>
        <topology evidence="1">Single-pass membrane protein</topology>
        <orientation evidence="1">Periplasmic side</orientation>
    </subcellularLocation>
</comment>
<dbReference type="EMBL" id="MHFR01000068">
    <property type="protein sequence ID" value="OGW95167.1"/>
    <property type="molecule type" value="Genomic_DNA"/>
</dbReference>
<keyword evidence="4" id="KW-1003">Cell membrane</keyword>
<protein>
    <recommendedName>
        <fullName evidence="10">TonB C-terminal domain-containing protein</fullName>
    </recommendedName>
</protein>
<comment type="caution">
    <text evidence="11">The sequence shown here is derived from an EMBL/GenBank/DDBJ whole genome shotgun (WGS) entry which is preliminary data.</text>
</comment>
<dbReference type="GO" id="GO:0055085">
    <property type="term" value="P:transmembrane transport"/>
    <property type="evidence" value="ECO:0007669"/>
    <property type="project" value="InterPro"/>
</dbReference>
<dbReference type="InterPro" id="IPR037682">
    <property type="entry name" value="TonB_C"/>
</dbReference>
<keyword evidence="9" id="KW-0472">Membrane</keyword>
<dbReference type="Gene3D" id="3.30.1150.10">
    <property type="match status" value="1"/>
</dbReference>
<dbReference type="Proteomes" id="UP000178187">
    <property type="component" value="Unassembled WGS sequence"/>
</dbReference>
<evidence type="ECO:0000256" key="5">
    <source>
        <dbReference type="ARBA" id="ARBA00022519"/>
    </source>
</evidence>
<evidence type="ECO:0000259" key="10">
    <source>
        <dbReference type="PROSITE" id="PS52015"/>
    </source>
</evidence>
<evidence type="ECO:0000256" key="2">
    <source>
        <dbReference type="ARBA" id="ARBA00006555"/>
    </source>
</evidence>
<gene>
    <name evidence="11" type="ORF">A3G33_04355</name>
</gene>
<dbReference type="NCBIfam" id="TIGR01352">
    <property type="entry name" value="tonB_Cterm"/>
    <property type="match status" value="1"/>
</dbReference>
<dbReference type="GO" id="GO:0005886">
    <property type="term" value="C:plasma membrane"/>
    <property type="evidence" value="ECO:0007669"/>
    <property type="project" value="UniProtKB-SubCell"/>
</dbReference>
<sequence>MRKNQIAIFVVMLFVAVFLLAMMFIPLISAQEGIVVPARIVPEPVAQKGNTELVADVIPASLGRESLDLGFPTPKEKLGRSALSRGKTFGNDRKDRAQTSSFTLPYLESIPKPVPYPRSAIRHELEGKVVMALEILKDGSVGRSHMANSSGFAILDKAAMNAVKTWEFHPALKSDKPIVEYIEVPVSFELEGNGS</sequence>
<keyword evidence="7" id="KW-0653">Protein transport</keyword>